<dbReference type="EMBL" id="NQYH01000003">
    <property type="protein sequence ID" value="RIY41591.1"/>
    <property type="molecule type" value="Genomic_DNA"/>
</dbReference>
<dbReference type="GO" id="GO:0003677">
    <property type="term" value="F:DNA binding"/>
    <property type="evidence" value="ECO:0007669"/>
    <property type="project" value="InterPro"/>
</dbReference>
<accession>A0A3A1YVR2</accession>
<name>A0A3A1YVR2_9BURK</name>
<evidence type="ECO:0000313" key="2">
    <source>
        <dbReference type="Proteomes" id="UP000266206"/>
    </source>
</evidence>
<organism evidence="1 2">
    <name type="scientific">Neopusillimonas maritima</name>
    <dbReference type="NCBI Taxonomy" id="2026239"/>
    <lineage>
        <taxon>Bacteria</taxon>
        <taxon>Pseudomonadati</taxon>
        <taxon>Pseudomonadota</taxon>
        <taxon>Betaproteobacteria</taxon>
        <taxon>Burkholderiales</taxon>
        <taxon>Alcaligenaceae</taxon>
        <taxon>Neopusillimonas</taxon>
    </lineage>
</organism>
<gene>
    <name evidence="1" type="ORF">CJP73_06360</name>
</gene>
<dbReference type="InterPro" id="IPR010982">
    <property type="entry name" value="Lambda_DNA-bd_dom_sf"/>
</dbReference>
<evidence type="ECO:0000313" key="1">
    <source>
        <dbReference type="EMBL" id="RIY41591.1"/>
    </source>
</evidence>
<dbReference type="OrthoDB" id="8690238at2"/>
<dbReference type="AlphaFoldDB" id="A0A3A1YVR2"/>
<protein>
    <recommendedName>
        <fullName evidence="3">HTH cro/C1-type domain-containing protein</fullName>
    </recommendedName>
</protein>
<dbReference type="Gene3D" id="1.10.260.40">
    <property type="entry name" value="lambda repressor-like DNA-binding domains"/>
    <property type="match status" value="1"/>
</dbReference>
<evidence type="ECO:0008006" key="3">
    <source>
        <dbReference type="Google" id="ProtNLM"/>
    </source>
</evidence>
<proteinExistence type="predicted"/>
<reference evidence="1 2" key="1">
    <citation type="submission" date="2017-08" db="EMBL/GenBank/DDBJ databases">
        <title>Pusillimonas indicus sp. nov., a member of the family Alcaligenaceae isolated from surface seawater.</title>
        <authorList>
            <person name="Li J."/>
        </authorList>
    </citation>
    <scope>NUCLEOTIDE SEQUENCE [LARGE SCALE GENOMIC DNA]</scope>
    <source>
        <strain evidence="1 2">L52-1-41</strain>
    </source>
</reference>
<dbReference type="SUPFAM" id="SSF47413">
    <property type="entry name" value="lambda repressor-like DNA-binding domains"/>
    <property type="match status" value="1"/>
</dbReference>
<sequence length="106" mass="12006">MPKKLQISPVLHPNVLARLKVWGRCVRLQRVQQKIKAADFCPRIEVSESTLRRIEAGDPSVNVGSYLTALNALGLMDLVTPMPKPQWFEGNVNARVYAPKEDNDYF</sequence>
<comment type="caution">
    <text evidence="1">The sequence shown here is derived from an EMBL/GenBank/DDBJ whole genome shotgun (WGS) entry which is preliminary data.</text>
</comment>
<dbReference type="RefSeq" id="WP_119515836.1">
    <property type="nucleotide sequence ID" value="NZ_NQYH01000003.1"/>
</dbReference>
<dbReference type="Proteomes" id="UP000266206">
    <property type="component" value="Unassembled WGS sequence"/>
</dbReference>